<evidence type="ECO:0000256" key="2">
    <source>
        <dbReference type="SAM" id="SignalP"/>
    </source>
</evidence>
<dbReference type="Proteomes" id="UP000291236">
    <property type="component" value="Chromosome"/>
</dbReference>
<evidence type="ECO:0000313" key="3">
    <source>
        <dbReference type="EMBL" id="BBH52472.1"/>
    </source>
</evidence>
<proteinExistence type="predicted"/>
<accession>A0A4P2VUE5</accession>
<evidence type="ECO:0000313" key="4">
    <source>
        <dbReference type="Proteomes" id="UP000291236"/>
    </source>
</evidence>
<evidence type="ECO:0000256" key="1">
    <source>
        <dbReference type="SAM" id="Coils"/>
    </source>
</evidence>
<reference evidence="3 4" key="1">
    <citation type="submission" date="2018-12" db="EMBL/GenBank/DDBJ databases">
        <title>Rubrispira sanarue gen. nov., sp., nov., a member of the order Silvanigrellales, isolated from a brackish lake in Hamamatsu Japan.</title>
        <authorList>
            <person name="Maejima Y."/>
            <person name="Iino T."/>
            <person name="Muraguchi Y."/>
            <person name="Fukuda K."/>
            <person name="Nojiri H."/>
            <person name="Ohkuma M."/>
            <person name="Moriuchi R."/>
            <person name="Dohra H."/>
            <person name="Kimbara K."/>
            <person name="Shintani M."/>
        </authorList>
    </citation>
    <scope>NUCLEOTIDE SEQUENCE [LARGE SCALE GENOMIC DNA]</scope>
    <source>
        <strain evidence="3 4">RF1110005</strain>
    </source>
</reference>
<keyword evidence="1" id="KW-0175">Coiled coil</keyword>
<sequence length="222" mass="25335">MSFFYSSNKNFLKFLSILSYFSFSILVNSAIIAQEESAIQNLNSNLDNISTLKENAQKLSDVNLEKSKSTPAAQIDVPQESKIPPKPGSLLDRFFGRTIGVQIQIQKDSNENTAILTELIIIYKPELYAKIASLSMRQWFSNSPEIKNLRESPDIAIARLELTPETLYSQYFMKVKSSAVGGLLFTRLQNNLDTYPPYINPYENLNLNFFYNGFDFKQNLEK</sequence>
<keyword evidence="2" id="KW-0732">Signal</keyword>
<keyword evidence="4" id="KW-1185">Reference proteome</keyword>
<protein>
    <submittedName>
        <fullName evidence="3">Uncharacterized protein</fullName>
    </submittedName>
</protein>
<gene>
    <name evidence="3" type="ORF">JCM31447_09130</name>
</gene>
<dbReference type="EMBL" id="AP019368">
    <property type="protein sequence ID" value="BBH52472.1"/>
    <property type="molecule type" value="Genomic_DNA"/>
</dbReference>
<organism evidence="3 4">
    <name type="scientific">Fluviispira sanaruensis</name>
    <dbReference type="NCBI Taxonomy" id="2493639"/>
    <lineage>
        <taxon>Bacteria</taxon>
        <taxon>Pseudomonadati</taxon>
        <taxon>Bdellovibrionota</taxon>
        <taxon>Oligoflexia</taxon>
        <taxon>Silvanigrellales</taxon>
        <taxon>Silvanigrellaceae</taxon>
        <taxon>Fluviispira</taxon>
    </lineage>
</organism>
<dbReference type="KEGG" id="sbf:JCM31447_09130"/>
<dbReference type="AlphaFoldDB" id="A0A4P2VUE5"/>
<feature type="coiled-coil region" evidence="1">
    <location>
        <begin position="32"/>
        <end position="59"/>
    </location>
</feature>
<name>A0A4P2VUE5_FLUSA</name>
<feature type="signal peptide" evidence="2">
    <location>
        <begin position="1"/>
        <end position="33"/>
    </location>
</feature>
<feature type="chain" id="PRO_5020343874" evidence="2">
    <location>
        <begin position="34"/>
        <end position="222"/>
    </location>
</feature>
<dbReference type="RefSeq" id="WP_130607009.1">
    <property type="nucleotide sequence ID" value="NZ_AP019368.1"/>
</dbReference>
<dbReference type="OrthoDB" id="5296605at2"/>